<comment type="caution">
    <text evidence="2">The sequence shown here is derived from an EMBL/GenBank/DDBJ whole genome shotgun (WGS) entry which is preliminary data.</text>
</comment>
<feature type="region of interest" description="Disordered" evidence="1">
    <location>
        <begin position="7"/>
        <end position="130"/>
    </location>
</feature>
<dbReference type="OrthoDB" id="6430408at2759"/>
<sequence>MHFIYFQMNLSPNSESEPPYDSPERKFIPVGTSSEESLIGSDNEDLARNAKPAKRARVEQAKRRRKVQRLGRKPKARSVKHSKRASSTARKKPRVELEMQPPKKLSPSISQYSGESEYENPECKTLSYYS</sequence>
<evidence type="ECO:0000313" key="2">
    <source>
        <dbReference type="EMBL" id="GFQ77557.1"/>
    </source>
</evidence>
<protein>
    <submittedName>
        <fullName evidence="2">Uncharacterized protein</fullName>
    </submittedName>
</protein>
<organism evidence="2 3">
    <name type="scientific">Trichonephila clavata</name>
    <name type="common">Joro spider</name>
    <name type="synonym">Nephila clavata</name>
    <dbReference type="NCBI Taxonomy" id="2740835"/>
    <lineage>
        <taxon>Eukaryota</taxon>
        <taxon>Metazoa</taxon>
        <taxon>Ecdysozoa</taxon>
        <taxon>Arthropoda</taxon>
        <taxon>Chelicerata</taxon>
        <taxon>Arachnida</taxon>
        <taxon>Araneae</taxon>
        <taxon>Araneomorphae</taxon>
        <taxon>Entelegynae</taxon>
        <taxon>Araneoidea</taxon>
        <taxon>Nephilidae</taxon>
        <taxon>Trichonephila</taxon>
    </lineage>
</organism>
<evidence type="ECO:0000313" key="3">
    <source>
        <dbReference type="Proteomes" id="UP000887116"/>
    </source>
</evidence>
<keyword evidence="3" id="KW-1185">Reference proteome</keyword>
<dbReference type="Proteomes" id="UP000887116">
    <property type="component" value="Unassembled WGS sequence"/>
</dbReference>
<name>A0A8X6FE23_TRICU</name>
<dbReference type="AlphaFoldDB" id="A0A8X6FE23"/>
<proteinExistence type="predicted"/>
<accession>A0A8X6FE23</accession>
<feature type="compositionally biased region" description="Basic residues" evidence="1">
    <location>
        <begin position="62"/>
        <end position="93"/>
    </location>
</feature>
<dbReference type="EMBL" id="BMAO01021806">
    <property type="protein sequence ID" value="GFQ77557.1"/>
    <property type="molecule type" value="Genomic_DNA"/>
</dbReference>
<reference evidence="2" key="1">
    <citation type="submission" date="2020-07" db="EMBL/GenBank/DDBJ databases">
        <title>Multicomponent nature underlies the extraordinary mechanical properties of spider dragline silk.</title>
        <authorList>
            <person name="Kono N."/>
            <person name="Nakamura H."/>
            <person name="Mori M."/>
            <person name="Yoshida Y."/>
            <person name="Ohtoshi R."/>
            <person name="Malay A.D."/>
            <person name="Moran D.A.P."/>
            <person name="Tomita M."/>
            <person name="Numata K."/>
            <person name="Arakawa K."/>
        </authorList>
    </citation>
    <scope>NUCLEOTIDE SEQUENCE</scope>
</reference>
<evidence type="ECO:0000256" key="1">
    <source>
        <dbReference type="SAM" id="MobiDB-lite"/>
    </source>
</evidence>
<gene>
    <name evidence="2" type="ORF">TNCT_53611</name>
</gene>